<evidence type="ECO:0000313" key="4">
    <source>
        <dbReference type="Proteomes" id="UP000193391"/>
    </source>
</evidence>
<evidence type="ECO:0000259" key="2">
    <source>
        <dbReference type="Pfam" id="PF03070"/>
    </source>
</evidence>
<accession>A0A1Y2KXT8</accession>
<comment type="pathway">
    <text evidence="1">Cofactor biosynthesis; thiamine diphosphate biosynthesis.</text>
</comment>
<dbReference type="RefSeq" id="WP_085584168.1">
    <property type="nucleotide sequence ID" value="NZ_JFKA01000007.1"/>
</dbReference>
<keyword evidence="4" id="KW-1185">Reference proteome</keyword>
<protein>
    <recommendedName>
        <fullName evidence="1">Aminopyrimidine aminohydrolase</fullName>
        <ecNumber evidence="1">3.5.99.2</ecNumber>
    </recommendedName>
</protein>
<dbReference type="Proteomes" id="UP000193391">
    <property type="component" value="Unassembled WGS sequence"/>
</dbReference>
<dbReference type="UniPathway" id="UPA00060"/>
<name>A0A1Y2KXT8_9PROT</name>
<dbReference type="InterPro" id="IPR004305">
    <property type="entry name" value="Thiaminase-2/PQQC"/>
</dbReference>
<evidence type="ECO:0000313" key="3">
    <source>
        <dbReference type="EMBL" id="OSQ37211.1"/>
    </source>
</evidence>
<comment type="similarity">
    <text evidence="1">Belongs to the TenA family.</text>
</comment>
<dbReference type="Gene3D" id="1.20.910.10">
    <property type="entry name" value="Heme oxygenase-like"/>
    <property type="match status" value="1"/>
</dbReference>
<dbReference type="GO" id="GO:0009228">
    <property type="term" value="P:thiamine biosynthetic process"/>
    <property type="evidence" value="ECO:0007669"/>
    <property type="project" value="UniProtKB-KW"/>
</dbReference>
<dbReference type="STRING" id="1293891.TMES_15480"/>
<comment type="catalytic activity">
    <reaction evidence="1">
        <text>4-amino-5-aminomethyl-2-methylpyrimidine + H2O = 4-amino-5-hydroxymethyl-2-methylpyrimidine + NH4(+)</text>
        <dbReference type="Rhea" id="RHEA:31799"/>
        <dbReference type="ChEBI" id="CHEBI:15377"/>
        <dbReference type="ChEBI" id="CHEBI:16892"/>
        <dbReference type="ChEBI" id="CHEBI:28938"/>
        <dbReference type="ChEBI" id="CHEBI:63416"/>
        <dbReference type="EC" id="3.5.99.2"/>
    </reaction>
</comment>
<comment type="catalytic activity">
    <reaction evidence="1">
        <text>thiamine + H2O = 5-(2-hydroxyethyl)-4-methylthiazole + 4-amino-5-hydroxymethyl-2-methylpyrimidine + H(+)</text>
        <dbReference type="Rhea" id="RHEA:17509"/>
        <dbReference type="ChEBI" id="CHEBI:15377"/>
        <dbReference type="ChEBI" id="CHEBI:15378"/>
        <dbReference type="ChEBI" id="CHEBI:16892"/>
        <dbReference type="ChEBI" id="CHEBI:17957"/>
        <dbReference type="ChEBI" id="CHEBI:18385"/>
        <dbReference type="EC" id="3.5.99.2"/>
    </reaction>
</comment>
<comment type="function">
    <text evidence="1">Catalyzes an amino-pyrimidine hydrolysis reaction at the C5' of the pyrimidine moiety of thiamine compounds, a reaction that is part of a thiamine salvage pathway.</text>
</comment>
<feature type="domain" description="Thiaminase-2/PQQC" evidence="2">
    <location>
        <begin position="23"/>
        <end position="231"/>
    </location>
</feature>
<organism evidence="3 4">
    <name type="scientific">Thalassospira mesophila</name>
    <dbReference type="NCBI Taxonomy" id="1293891"/>
    <lineage>
        <taxon>Bacteria</taxon>
        <taxon>Pseudomonadati</taxon>
        <taxon>Pseudomonadota</taxon>
        <taxon>Alphaproteobacteria</taxon>
        <taxon>Rhodospirillales</taxon>
        <taxon>Thalassospiraceae</taxon>
        <taxon>Thalassospira</taxon>
    </lineage>
</organism>
<dbReference type="GO" id="GO:0009229">
    <property type="term" value="P:thiamine diphosphate biosynthetic process"/>
    <property type="evidence" value="ECO:0007669"/>
    <property type="project" value="UniProtKB-UniPathway"/>
</dbReference>
<keyword evidence="1" id="KW-0378">Hydrolase</keyword>
<dbReference type="SUPFAM" id="SSF48613">
    <property type="entry name" value="Heme oxygenase-like"/>
    <property type="match status" value="1"/>
</dbReference>
<dbReference type="GO" id="GO:0050334">
    <property type="term" value="F:thiaminase activity"/>
    <property type="evidence" value="ECO:0007669"/>
    <property type="project" value="UniProtKB-EC"/>
</dbReference>
<dbReference type="InterPro" id="IPR050967">
    <property type="entry name" value="Thiamine_Salvage_TenA"/>
</dbReference>
<evidence type="ECO:0000256" key="1">
    <source>
        <dbReference type="RuleBase" id="RU363093"/>
    </source>
</evidence>
<reference evidence="3 4" key="1">
    <citation type="submission" date="2014-03" db="EMBL/GenBank/DDBJ databases">
        <title>The draft genome sequence of Thalassospira mesophila JCM 18969.</title>
        <authorList>
            <person name="Lai Q."/>
            <person name="Shao Z."/>
        </authorList>
    </citation>
    <scope>NUCLEOTIDE SEQUENCE [LARGE SCALE GENOMIC DNA]</scope>
    <source>
        <strain evidence="3 4">JCM 18969</strain>
    </source>
</reference>
<dbReference type="GO" id="GO:0005829">
    <property type="term" value="C:cytosol"/>
    <property type="evidence" value="ECO:0007669"/>
    <property type="project" value="TreeGrafter"/>
</dbReference>
<dbReference type="OrthoDB" id="34166at2"/>
<sequence>MTRSPDFTDIIPADSLFGRLRANAPDVWNSYVDHEFVRKLGDGTLPEECFRHYLVQDYLFLIQFARAYALAVYKAGDLTAMRQYSKTVSAILDMEMSLHLDFCNSWDLTENDIVSQPESRATVGYTRYVLEKGHQGDIIDLHVAVMPCMVGYAEIANRLMARSDTRLEGNPYRAWIEMYASDDFQNVAKAEITLLDMLASQRGADGRMDDLTRTFTMASRLEADFWQMGLDLAK</sequence>
<dbReference type="PANTHER" id="PTHR43198">
    <property type="entry name" value="BIFUNCTIONAL TH2 PROTEIN"/>
    <property type="match status" value="1"/>
</dbReference>
<dbReference type="InterPro" id="IPR016084">
    <property type="entry name" value="Haem_Oase-like_multi-hlx"/>
</dbReference>
<dbReference type="PANTHER" id="PTHR43198:SF2">
    <property type="entry name" value="SI:CH1073-67J19.1-RELATED"/>
    <property type="match status" value="1"/>
</dbReference>
<dbReference type="EC" id="3.5.99.2" evidence="1"/>
<dbReference type="EMBL" id="JFKA01000007">
    <property type="protein sequence ID" value="OSQ37211.1"/>
    <property type="molecule type" value="Genomic_DNA"/>
</dbReference>
<keyword evidence="1" id="KW-0784">Thiamine biosynthesis</keyword>
<dbReference type="NCBIfam" id="TIGR04306">
    <property type="entry name" value="salvage_TenA"/>
    <property type="match status" value="1"/>
</dbReference>
<comment type="caution">
    <text evidence="3">The sequence shown here is derived from an EMBL/GenBank/DDBJ whole genome shotgun (WGS) entry which is preliminary data.</text>
</comment>
<dbReference type="AlphaFoldDB" id="A0A1Y2KXT8"/>
<dbReference type="InterPro" id="IPR027574">
    <property type="entry name" value="Thiaminase_II"/>
</dbReference>
<gene>
    <name evidence="3" type="ORF">TMES_15480</name>
</gene>
<dbReference type="CDD" id="cd19367">
    <property type="entry name" value="TenA_C_ScTHI20-like"/>
    <property type="match status" value="1"/>
</dbReference>
<proteinExistence type="inferred from homology"/>
<dbReference type="Pfam" id="PF03070">
    <property type="entry name" value="TENA_THI-4"/>
    <property type="match status" value="1"/>
</dbReference>